<feature type="compositionally biased region" description="Basic residues" evidence="6">
    <location>
        <begin position="483"/>
        <end position="495"/>
    </location>
</feature>
<feature type="compositionally biased region" description="Low complexity" evidence="6">
    <location>
        <begin position="556"/>
        <end position="566"/>
    </location>
</feature>
<protein>
    <submittedName>
        <fullName evidence="7">Uncharacterized protein</fullName>
    </submittedName>
</protein>
<feature type="region of interest" description="Disordered" evidence="6">
    <location>
        <begin position="556"/>
        <end position="580"/>
    </location>
</feature>
<gene>
    <name evidence="7" type="ORF">HG535_0E04470</name>
</gene>
<evidence type="ECO:0000313" key="7">
    <source>
        <dbReference type="EMBL" id="QLG73363.1"/>
    </source>
</evidence>
<feature type="compositionally biased region" description="Polar residues" evidence="6">
    <location>
        <begin position="314"/>
        <end position="334"/>
    </location>
</feature>
<feature type="compositionally biased region" description="Low complexity" evidence="6">
    <location>
        <begin position="253"/>
        <end position="264"/>
    </location>
</feature>
<feature type="compositionally biased region" description="Polar residues" evidence="6">
    <location>
        <begin position="271"/>
        <end position="281"/>
    </location>
</feature>
<evidence type="ECO:0000313" key="8">
    <source>
        <dbReference type="Proteomes" id="UP000509704"/>
    </source>
</evidence>
<accession>A0A7H9B4I2</accession>
<dbReference type="AlphaFoldDB" id="A0A7H9B4I2"/>
<feature type="compositionally biased region" description="Polar residues" evidence="6">
    <location>
        <begin position="468"/>
        <end position="482"/>
    </location>
</feature>
<feature type="compositionally biased region" description="Low complexity" evidence="6">
    <location>
        <begin position="389"/>
        <end position="412"/>
    </location>
</feature>
<feature type="region of interest" description="Disordered" evidence="6">
    <location>
        <begin position="312"/>
        <end position="416"/>
    </location>
</feature>
<evidence type="ECO:0000256" key="4">
    <source>
        <dbReference type="ARBA" id="ARBA00023163"/>
    </source>
</evidence>
<feature type="region of interest" description="Disordered" evidence="6">
    <location>
        <begin position="468"/>
        <end position="525"/>
    </location>
</feature>
<feature type="compositionally biased region" description="Low complexity" evidence="6">
    <location>
        <begin position="337"/>
        <end position="364"/>
    </location>
</feature>
<keyword evidence="5" id="KW-0539">Nucleus</keyword>
<organism evidence="7 8">
    <name type="scientific">Zygotorulaspora mrakii</name>
    <name type="common">Zygosaccharomyces mrakii</name>
    <dbReference type="NCBI Taxonomy" id="42260"/>
    <lineage>
        <taxon>Eukaryota</taxon>
        <taxon>Fungi</taxon>
        <taxon>Dikarya</taxon>
        <taxon>Ascomycota</taxon>
        <taxon>Saccharomycotina</taxon>
        <taxon>Saccharomycetes</taxon>
        <taxon>Saccharomycetales</taxon>
        <taxon>Saccharomycetaceae</taxon>
        <taxon>Zygotorulaspora</taxon>
    </lineage>
</organism>
<dbReference type="SMART" id="SM00667">
    <property type="entry name" value="LisH"/>
    <property type="match status" value="1"/>
</dbReference>
<dbReference type="PANTHER" id="PTHR45093">
    <property type="entry name" value="TRANSCRIPTION ACTIVATOR MSS11"/>
    <property type="match status" value="1"/>
</dbReference>
<dbReference type="GO" id="GO:0005634">
    <property type="term" value="C:nucleus"/>
    <property type="evidence" value="ECO:0007669"/>
    <property type="project" value="UniProtKB-SubCell"/>
</dbReference>
<reference evidence="7 8" key="1">
    <citation type="submission" date="2020-07" db="EMBL/GenBank/DDBJ databases">
        <title>The yeast mating-type switching endonuclease HO is a domesticated member of an unorthodox homing genetic element family.</title>
        <authorList>
            <person name="Coughlan A.Y."/>
            <person name="Lombardi L."/>
            <person name="Braun-Galleani S."/>
            <person name="Martos A.R."/>
            <person name="Galeote V."/>
            <person name="Bigey F."/>
            <person name="Dequin S."/>
            <person name="Byrne K.P."/>
            <person name="Wolfe K.H."/>
        </authorList>
    </citation>
    <scope>NUCLEOTIDE SEQUENCE [LARGE SCALE GENOMIC DNA]</scope>
    <source>
        <strain evidence="7 8">NRRL Y-6702</strain>
    </source>
</reference>
<keyword evidence="4" id="KW-0804">Transcription</keyword>
<keyword evidence="2" id="KW-0805">Transcription regulation</keyword>
<dbReference type="GeneID" id="59237105"/>
<keyword evidence="3" id="KW-0010">Activator</keyword>
<dbReference type="OrthoDB" id="5600002at2759"/>
<evidence type="ECO:0000256" key="3">
    <source>
        <dbReference type="ARBA" id="ARBA00023159"/>
    </source>
</evidence>
<dbReference type="PROSITE" id="PS50896">
    <property type="entry name" value="LISH"/>
    <property type="match status" value="1"/>
</dbReference>
<name>A0A7H9B4I2_ZYGMR</name>
<feature type="compositionally biased region" description="Polar residues" evidence="6">
    <location>
        <begin position="496"/>
        <end position="525"/>
    </location>
</feature>
<comment type="subcellular location">
    <subcellularLocation>
        <location evidence="1">Nucleus</location>
    </subcellularLocation>
</comment>
<dbReference type="InterPro" id="IPR006594">
    <property type="entry name" value="LisH"/>
</dbReference>
<evidence type="ECO:0000256" key="5">
    <source>
        <dbReference type="ARBA" id="ARBA00023242"/>
    </source>
</evidence>
<evidence type="ECO:0000256" key="2">
    <source>
        <dbReference type="ARBA" id="ARBA00023015"/>
    </source>
</evidence>
<dbReference type="Proteomes" id="UP000509704">
    <property type="component" value="Chromosome 5"/>
</dbReference>
<dbReference type="EMBL" id="CP058608">
    <property type="protein sequence ID" value="QLG73363.1"/>
    <property type="molecule type" value="Genomic_DNA"/>
</dbReference>
<evidence type="ECO:0000256" key="6">
    <source>
        <dbReference type="SAM" id="MobiDB-lite"/>
    </source>
</evidence>
<feature type="compositionally biased region" description="Polar residues" evidence="6">
    <location>
        <begin position="379"/>
        <end position="388"/>
    </location>
</feature>
<dbReference type="RefSeq" id="XP_037145090.1">
    <property type="nucleotide sequence ID" value="XM_037289195.1"/>
</dbReference>
<feature type="region of interest" description="Disordered" evidence="6">
    <location>
        <begin position="240"/>
        <end position="295"/>
    </location>
</feature>
<dbReference type="KEGG" id="zmk:HG535_0E04470"/>
<sequence>MSSNVKGGTNQNEIGTTRSLDACIYDFLQKSSLNNTASAFVQETGIDGASGYGFGTDVPQGFLYEWWQIFWDLFNAKAHHEGSMIAKQYYQILAEQQRKEYGYRSAALQAARMQFLAEENGELNGERIDPAAFSMHAGVYPHFPVAPTGSRNESGSNGSYSASASAGGNFSGGIGLGSFPVPAGIPFMPLQGFANISGRPVYANQCFPVVSNDSHTAAVTTPGNVKTSTTTIATPITNSVSNNKQPGLKRRASTNTNNVTSGTNDFKCPKVSNSTHSTPYESQRGLVPMNKSNPDMLHNYQRQFAVLESENIKKSSPSPLSNGFSATTNNTSDQNNEHGNNNSGNNNSGTNNSSSSNSSNSNNGAIDKKNMQPPYASMSPYNVPTLSPNTQNGTNNSNQSKSISSRTKSISNVIIPSNRSTQNTISENSYFQYSPVTPMTVNSSNDIASCNSGKNVHSSLSTVTEVLLTNSPNNSPDITATNKKVRKVRSSKKSKQSPTNNQNGNFKFISSNSVPTPPNESSQKSQYRIFNKNQTKKNTTSTVVTAVNPSAAAALASKSNKLVSKSSTEESPQLIDDNSSTTPTFLNAMWNANGKTQTASQANFSFVGDTISSAGAASSLVNTDNTLGCSSSSAVSNHFSENEADDLLAMKSILAIQDSHDTESKKF</sequence>
<keyword evidence="8" id="KW-1185">Reference proteome</keyword>
<evidence type="ECO:0000256" key="1">
    <source>
        <dbReference type="ARBA" id="ARBA00004123"/>
    </source>
</evidence>
<proteinExistence type="predicted"/>
<dbReference type="PANTHER" id="PTHR45093:SF2">
    <property type="entry name" value="LISH DOMAIN-CONTAINING PROTEIN"/>
    <property type="match status" value="1"/>
</dbReference>